<keyword evidence="1" id="KW-0812">Transmembrane</keyword>
<dbReference type="EMBL" id="WKKI01000038">
    <property type="protein sequence ID" value="MRX73587.1"/>
    <property type="molecule type" value="Genomic_DNA"/>
</dbReference>
<feature type="transmembrane region" description="Helical" evidence="1">
    <location>
        <begin position="103"/>
        <end position="123"/>
    </location>
</feature>
<reference evidence="2 3" key="1">
    <citation type="submission" date="2019-11" db="EMBL/GenBank/DDBJ databases">
        <title>Bacillus lacus genome.</title>
        <authorList>
            <person name="Allen C.J."/>
            <person name="Newman J.D."/>
        </authorList>
    </citation>
    <scope>NUCLEOTIDE SEQUENCE [LARGE SCALE GENOMIC DNA]</scope>
    <source>
        <strain evidence="2 3">KCTC 33946</strain>
    </source>
</reference>
<feature type="transmembrane region" description="Helical" evidence="1">
    <location>
        <begin position="39"/>
        <end position="58"/>
    </location>
</feature>
<gene>
    <name evidence="2" type="ORF">GJU40_15690</name>
</gene>
<feature type="transmembrane region" description="Helical" evidence="1">
    <location>
        <begin position="7"/>
        <end position="27"/>
    </location>
</feature>
<keyword evidence="3" id="KW-1185">Reference proteome</keyword>
<dbReference type="AlphaFoldDB" id="A0A7X2J1U8"/>
<accession>A0A7X2J1U8</accession>
<dbReference type="RefSeq" id="WP_154309045.1">
    <property type="nucleotide sequence ID" value="NZ_WKKI01000038.1"/>
</dbReference>
<evidence type="ECO:0000256" key="1">
    <source>
        <dbReference type="SAM" id="Phobius"/>
    </source>
</evidence>
<evidence type="ECO:0000313" key="3">
    <source>
        <dbReference type="Proteomes" id="UP000448867"/>
    </source>
</evidence>
<dbReference type="Proteomes" id="UP000448867">
    <property type="component" value="Unassembled WGS sequence"/>
</dbReference>
<keyword evidence="1" id="KW-1133">Transmembrane helix</keyword>
<organism evidence="2 3">
    <name type="scientific">Metabacillus lacus</name>
    <dbReference type="NCBI Taxonomy" id="1983721"/>
    <lineage>
        <taxon>Bacteria</taxon>
        <taxon>Bacillati</taxon>
        <taxon>Bacillota</taxon>
        <taxon>Bacilli</taxon>
        <taxon>Bacillales</taxon>
        <taxon>Bacillaceae</taxon>
        <taxon>Metabacillus</taxon>
    </lineage>
</organism>
<comment type="caution">
    <text evidence="2">The sequence shown here is derived from an EMBL/GenBank/DDBJ whole genome shotgun (WGS) entry which is preliminary data.</text>
</comment>
<sequence>MKTIKLMVPGAVFSLFSAAALFGHIFFWRNRDISQWMNWGSLAAGMVLLLALFLYLTYKFFYSRAGGRLTQVMTAFSLNGLLFFGAGAVCFITFLFIPDFLVFAGFAWFWLVFVSCYVIVLLLRRKSLR</sequence>
<name>A0A7X2J1U8_9BACI</name>
<protein>
    <submittedName>
        <fullName evidence="2">Uncharacterized protein</fullName>
    </submittedName>
</protein>
<feature type="transmembrane region" description="Helical" evidence="1">
    <location>
        <begin position="78"/>
        <end position="97"/>
    </location>
</feature>
<evidence type="ECO:0000313" key="2">
    <source>
        <dbReference type="EMBL" id="MRX73587.1"/>
    </source>
</evidence>
<keyword evidence="1" id="KW-0472">Membrane</keyword>
<proteinExistence type="predicted"/>